<dbReference type="InterPro" id="IPR036291">
    <property type="entry name" value="NAD(P)-bd_dom_sf"/>
</dbReference>
<dbReference type="SUPFAM" id="SSF51735">
    <property type="entry name" value="NAD(P)-binding Rossmann-fold domains"/>
    <property type="match status" value="1"/>
</dbReference>
<evidence type="ECO:0000256" key="2">
    <source>
        <dbReference type="ARBA" id="ARBA00023002"/>
    </source>
</evidence>
<accession>A0ABW2Q3X1</accession>
<keyword evidence="4" id="KW-1185">Reference proteome</keyword>
<dbReference type="PANTHER" id="PTHR24321">
    <property type="entry name" value="DEHYDROGENASES, SHORT CHAIN"/>
    <property type="match status" value="1"/>
</dbReference>
<evidence type="ECO:0000313" key="4">
    <source>
        <dbReference type="Proteomes" id="UP001596455"/>
    </source>
</evidence>
<comment type="caution">
    <text evidence="3">The sequence shown here is derived from an EMBL/GenBank/DDBJ whole genome shotgun (WGS) entry which is preliminary data.</text>
</comment>
<evidence type="ECO:0000256" key="1">
    <source>
        <dbReference type="ARBA" id="ARBA00006484"/>
    </source>
</evidence>
<dbReference type="Pfam" id="PF13561">
    <property type="entry name" value="adh_short_C2"/>
    <property type="match status" value="1"/>
</dbReference>
<sequence length="234" mass="24670">MSRSVLVTGAANGIGSATAQLFLDQGDRVSGLDTAEQEIAASESYLPIDFDPLSEESQRAAVERAVQHGGGLDVVVTHKFEGSSTPFADLGLDEWEHLIQVNLRGAMLTIKAALPHLGDGSAIVITSSIAGRRYSSVMGPHYTVARYGLIGLCRHLAAELAGTGIRVNVICPGPPDTPQMWEVTSEEQRQAIASAVPTRRLVSGRDVAEAAVFLAGSDARHMHGAVLDVNGGLY</sequence>
<name>A0ABW2Q3X1_9MICO</name>
<dbReference type="GO" id="GO:0016491">
    <property type="term" value="F:oxidoreductase activity"/>
    <property type="evidence" value="ECO:0007669"/>
    <property type="project" value="UniProtKB-KW"/>
</dbReference>
<dbReference type="RefSeq" id="WP_382391340.1">
    <property type="nucleotide sequence ID" value="NZ_JBHTCQ010000001.1"/>
</dbReference>
<evidence type="ECO:0000313" key="3">
    <source>
        <dbReference type="EMBL" id="MFC7404186.1"/>
    </source>
</evidence>
<dbReference type="CDD" id="cd05233">
    <property type="entry name" value="SDR_c"/>
    <property type="match status" value="1"/>
</dbReference>
<dbReference type="Gene3D" id="3.40.50.720">
    <property type="entry name" value="NAD(P)-binding Rossmann-like Domain"/>
    <property type="match status" value="1"/>
</dbReference>
<keyword evidence="2 3" id="KW-0560">Oxidoreductase</keyword>
<gene>
    <name evidence="3" type="ORF">ACFQQL_03610</name>
</gene>
<dbReference type="InterPro" id="IPR002347">
    <property type="entry name" value="SDR_fam"/>
</dbReference>
<dbReference type="EMBL" id="JBHTCQ010000001">
    <property type="protein sequence ID" value="MFC7404186.1"/>
    <property type="molecule type" value="Genomic_DNA"/>
</dbReference>
<dbReference type="PANTHER" id="PTHR24321:SF8">
    <property type="entry name" value="ESTRADIOL 17-BETA-DEHYDROGENASE 8-RELATED"/>
    <property type="match status" value="1"/>
</dbReference>
<protein>
    <submittedName>
        <fullName evidence="3">SDR family NAD(P)-dependent oxidoreductase</fullName>
        <ecNumber evidence="3">1.1.1.-</ecNumber>
    </submittedName>
</protein>
<comment type="similarity">
    <text evidence="1">Belongs to the short-chain dehydrogenases/reductases (SDR) family.</text>
</comment>
<dbReference type="EC" id="1.1.1.-" evidence="3"/>
<proteinExistence type="inferred from homology"/>
<dbReference type="PRINTS" id="PR00081">
    <property type="entry name" value="GDHRDH"/>
</dbReference>
<dbReference type="Proteomes" id="UP001596455">
    <property type="component" value="Unassembled WGS sequence"/>
</dbReference>
<reference evidence="4" key="1">
    <citation type="journal article" date="2019" name="Int. J. Syst. Evol. Microbiol.">
        <title>The Global Catalogue of Microorganisms (GCM) 10K type strain sequencing project: providing services to taxonomists for standard genome sequencing and annotation.</title>
        <authorList>
            <consortium name="The Broad Institute Genomics Platform"/>
            <consortium name="The Broad Institute Genome Sequencing Center for Infectious Disease"/>
            <person name="Wu L."/>
            <person name="Ma J."/>
        </authorList>
    </citation>
    <scope>NUCLEOTIDE SEQUENCE [LARGE SCALE GENOMIC DNA]</scope>
    <source>
        <strain evidence="4">JCM 1490</strain>
    </source>
</reference>
<organism evidence="3 4">
    <name type="scientific">Georgenia alba</name>
    <dbReference type="NCBI Taxonomy" id="2233858"/>
    <lineage>
        <taxon>Bacteria</taxon>
        <taxon>Bacillati</taxon>
        <taxon>Actinomycetota</taxon>
        <taxon>Actinomycetes</taxon>
        <taxon>Micrococcales</taxon>
        <taxon>Bogoriellaceae</taxon>
        <taxon>Georgenia</taxon>
    </lineage>
</organism>